<dbReference type="Gene3D" id="3.90.1200.10">
    <property type="match status" value="1"/>
</dbReference>
<dbReference type="EMBL" id="JAOTPO010000006">
    <property type="protein sequence ID" value="MDE5413801.1"/>
    <property type="molecule type" value="Genomic_DNA"/>
</dbReference>
<keyword evidence="2" id="KW-1185">Reference proteome</keyword>
<reference evidence="1" key="1">
    <citation type="submission" date="2024-05" db="EMBL/GenBank/DDBJ databases">
        <title>Alkalihalobacillus sp. strain MEB203 novel alkaliphilic bacterium from Lonar Lake, India.</title>
        <authorList>
            <person name="Joshi A."/>
            <person name="Thite S."/>
            <person name="Mengade P."/>
        </authorList>
    </citation>
    <scope>NUCLEOTIDE SEQUENCE</scope>
    <source>
        <strain evidence="1">MEB 203</strain>
    </source>
</reference>
<accession>A0ABT5VEB1</accession>
<dbReference type="RefSeq" id="WP_275118420.1">
    <property type="nucleotide sequence ID" value="NZ_JAOTPO010000006.1"/>
</dbReference>
<protein>
    <recommendedName>
        <fullName evidence="3">Aminoglycoside phosphotransferase domain-containing protein</fullName>
    </recommendedName>
</protein>
<dbReference type="InterPro" id="IPR004119">
    <property type="entry name" value="EcKL"/>
</dbReference>
<evidence type="ECO:0008006" key="3">
    <source>
        <dbReference type="Google" id="ProtNLM"/>
    </source>
</evidence>
<dbReference type="Proteomes" id="UP001148125">
    <property type="component" value="Unassembled WGS sequence"/>
</dbReference>
<dbReference type="Pfam" id="PF02958">
    <property type="entry name" value="EcKL"/>
    <property type="match status" value="1"/>
</dbReference>
<name>A0ABT5VEB1_9BACI</name>
<comment type="caution">
    <text evidence="1">The sequence shown here is derived from an EMBL/GenBank/DDBJ whole genome shotgun (WGS) entry which is preliminary data.</text>
</comment>
<organism evidence="1 2">
    <name type="scientific">Alkalihalobacterium chitinilyticum</name>
    <dbReference type="NCBI Taxonomy" id="2980103"/>
    <lineage>
        <taxon>Bacteria</taxon>
        <taxon>Bacillati</taxon>
        <taxon>Bacillota</taxon>
        <taxon>Bacilli</taxon>
        <taxon>Bacillales</taxon>
        <taxon>Bacillaceae</taxon>
        <taxon>Alkalihalobacterium</taxon>
    </lineage>
</organism>
<sequence>MKNKEYTYLFVDNSLYINLEQNIISLMIYLFFKGKPFNFLERKTNNIVLNQFVFLNRTFRVFEFIYLFNKKRRIHDKSNGIFPTITSNFSGNCLIVLRQGERKIINFRENNVLTYYSRDIGTNTIENRINTIINSQKCNLAPTVINYDIKKRYIREDYINLKTPSYNYYNTKHINNELFPILSKIMTSTNPKVTLLGDYLNDSTKRLNVVMERYENKDSVKEHNIIRICNFLNDIKKFLRSYPSGKEILMVFSHGDFWEGNILRSKSRSKVIDWNTLEVRSAYFDFYFILFHKISQIKEETERIYIVEQIDLLFSNFNVYLKENNIISNSNTLNGEYAEFYRYLFYVESILLKLQEYSEMDSKYLKVVLSWVELLELYEYNMRSKEEQNQLELNGIKKLS</sequence>
<dbReference type="SUPFAM" id="SSF56112">
    <property type="entry name" value="Protein kinase-like (PK-like)"/>
    <property type="match status" value="1"/>
</dbReference>
<proteinExistence type="predicted"/>
<gene>
    <name evidence="1" type="ORF">N7Z68_10420</name>
</gene>
<evidence type="ECO:0000313" key="2">
    <source>
        <dbReference type="Proteomes" id="UP001148125"/>
    </source>
</evidence>
<dbReference type="InterPro" id="IPR011009">
    <property type="entry name" value="Kinase-like_dom_sf"/>
</dbReference>
<evidence type="ECO:0000313" key="1">
    <source>
        <dbReference type="EMBL" id="MDE5413801.1"/>
    </source>
</evidence>